<feature type="domain" description="PDZ" evidence="2">
    <location>
        <begin position="720"/>
        <end position="812"/>
    </location>
</feature>
<dbReference type="OMA" id="HQIPAVP"/>
<feature type="compositionally biased region" description="Polar residues" evidence="1">
    <location>
        <begin position="122"/>
        <end position="145"/>
    </location>
</feature>
<feature type="region of interest" description="Disordered" evidence="1">
    <location>
        <begin position="98"/>
        <end position="145"/>
    </location>
</feature>
<feature type="domain" description="PDZ" evidence="2">
    <location>
        <begin position="280"/>
        <end position="368"/>
    </location>
</feature>
<gene>
    <name evidence="3" type="ORF">X975_14713</name>
</gene>
<dbReference type="OrthoDB" id="6417639at2759"/>
<feature type="compositionally biased region" description="Polar residues" evidence="1">
    <location>
        <begin position="682"/>
        <end position="694"/>
    </location>
</feature>
<dbReference type="PANTHER" id="PTHR46900:SF2">
    <property type="entry name" value="TYROSINE-PROTEIN PHOSPHATASE NON-RECEPTOR TYPE 13"/>
    <property type="match status" value="1"/>
</dbReference>
<dbReference type="InterPro" id="IPR041489">
    <property type="entry name" value="PDZ_6"/>
</dbReference>
<feature type="non-terminal residue" evidence="3">
    <location>
        <position position="815"/>
    </location>
</feature>
<evidence type="ECO:0000256" key="1">
    <source>
        <dbReference type="SAM" id="MobiDB-lite"/>
    </source>
</evidence>
<feature type="region of interest" description="Disordered" evidence="1">
    <location>
        <begin position="632"/>
        <end position="669"/>
    </location>
</feature>
<name>A0A087UV92_STEMI</name>
<keyword evidence="4" id="KW-1185">Reference proteome</keyword>
<organism evidence="3 4">
    <name type="scientific">Stegodyphus mimosarum</name>
    <name type="common">African social velvet spider</name>
    <dbReference type="NCBI Taxonomy" id="407821"/>
    <lineage>
        <taxon>Eukaryota</taxon>
        <taxon>Metazoa</taxon>
        <taxon>Ecdysozoa</taxon>
        <taxon>Arthropoda</taxon>
        <taxon>Chelicerata</taxon>
        <taxon>Arachnida</taxon>
        <taxon>Araneae</taxon>
        <taxon>Araneomorphae</taxon>
        <taxon>Entelegynae</taxon>
        <taxon>Eresoidea</taxon>
        <taxon>Eresidae</taxon>
        <taxon>Stegodyphus</taxon>
    </lineage>
</organism>
<evidence type="ECO:0000259" key="2">
    <source>
        <dbReference type="PROSITE" id="PS50106"/>
    </source>
</evidence>
<feature type="region of interest" description="Disordered" evidence="1">
    <location>
        <begin position="546"/>
        <end position="573"/>
    </location>
</feature>
<dbReference type="CDD" id="cd00136">
    <property type="entry name" value="PDZ_canonical"/>
    <property type="match status" value="1"/>
</dbReference>
<evidence type="ECO:0000313" key="3">
    <source>
        <dbReference type="EMBL" id="KFM81281.1"/>
    </source>
</evidence>
<dbReference type="InterPro" id="IPR052074">
    <property type="entry name" value="NonRcpt_TyrProt_Phosphatase"/>
</dbReference>
<feature type="domain" description="PDZ" evidence="2">
    <location>
        <begin position="413"/>
        <end position="498"/>
    </location>
</feature>
<dbReference type="Pfam" id="PF17820">
    <property type="entry name" value="PDZ_6"/>
    <property type="match status" value="1"/>
</dbReference>
<dbReference type="STRING" id="407821.A0A087UV92"/>
<feature type="compositionally biased region" description="Low complexity" evidence="1">
    <location>
        <begin position="101"/>
        <end position="116"/>
    </location>
</feature>
<proteinExistence type="predicted"/>
<dbReference type="InterPro" id="IPR036034">
    <property type="entry name" value="PDZ_sf"/>
</dbReference>
<feature type="region of interest" description="Disordered" evidence="1">
    <location>
        <begin position="682"/>
        <end position="705"/>
    </location>
</feature>
<reference evidence="3 4" key="1">
    <citation type="submission" date="2013-11" db="EMBL/GenBank/DDBJ databases">
        <title>Genome sequencing of Stegodyphus mimosarum.</title>
        <authorList>
            <person name="Bechsgaard J."/>
        </authorList>
    </citation>
    <scope>NUCLEOTIDE SEQUENCE [LARGE SCALE GENOMIC DNA]</scope>
</reference>
<dbReference type="PANTHER" id="PTHR46900">
    <property type="entry name" value="TYROSINE-PROTEIN PHOSPHATASE NON-RECEPTOR TYPE 13"/>
    <property type="match status" value="1"/>
</dbReference>
<dbReference type="EMBL" id="KK121810">
    <property type="protein sequence ID" value="KFM81281.1"/>
    <property type="molecule type" value="Genomic_DNA"/>
</dbReference>
<dbReference type="Pfam" id="PF00595">
    <property type="entry name" value="PDZ"/>
    <property type="match status" value="2"/>
</dbReference>
<feature type="compositionally biased region" description="Polar residues" evidence="1">
    <location>
        <begin position="172"/>
        <end position="200"/>
    </location>
</feature>
<dbReference type="SMART" id="SM00228">
    <property type="entry name" value="PDZ"/>
    <property type="match status" value="3"/>
</dbReference>
<feature type="region of interest" description="Disordered" evidence="1">
    <location>
        <begin position="158"/>
        <end position="204"/>
    </location>
</feature>
<dbReference type="SUPFAM" id="SSF50156">
    <property type="entry name" value="PDZ domain-like"/>
    <property type="match status" value="3"/>
</dbReference>
<dbReference type="InterPro" id="IPR001478">
    <property type="entry name" value="PDZ"/>
</dbReference>
<dbReference type="Gene3D" id="2.30.42.10">
    <property type="match status" value="3"/>
</dbReference>
<sequence>MNGVLLENLSYQEIVTKIRESPQVVHLVLEKGKPIETKCSRNEIHQKEIDSITSDLAEHSSAKDFSSVKANKTQENSKNNYIIPTPFELSNELVSNSADNSFSSLPTSTASPTPYSAKERNSAPSSYQHNSSNKNAGSEGISSLSSAHSDVGFSSKLNSAKDFSSHPHAKVRNQSNDGCRTPKANPNSLTSYKSTPNLADNSDEEENINKSHYLNKSYDCLLSPLFMHPHQALIDFYQNYSYIRGSSSNIHQIPAVPIRKKKLKKIEDIYNYSNSENTFYVSIRKSSRGLGLSILGGRDACKNDPFSQLIRIRKLYPLQPALECGKLAIGDVILEVNGTNMIGLTNTEALEVLRSAPMDVVLKVFRPSKSLIPSFSTYKGAIWPLFDSSSSSASSSLSHRETNSYNVETGEFEVTLIKRGGSLGFTISKKEISGENPTEGIYVKALVREPAVSDGRIQPGDQILEVNGTTISSMSHSEAISFLRNTPSTVTLKLYRGETIATSGGLEDYHISKPLRWEALELLNDRVKHKDHEEYNTLKKKIKKKLANVSNAPSNSSTESGSTSSSSGQEHVIDESLETSISEDLALEGIGLQRNQRPKSLDVLNSSDRKHCSGFTEEDVFHRQSSVMCPNVEQKVKSESSQNESPTKKGGKNLLKWRGSTLPDSEDSNSLTGHEIFNISSQSSCTADTSNPVELSSDDEKPVPYPRTTSYKSEWVNSFEVCLDRGWHGRLGFSLFDPPPVETDSPRNLLPISAEVKAVYPGSLADKDGRIKVGDRIVEVNKECLLNKSATEVIDILRKTRGVTKMIFCRLEKRS</sequence>
<dbReference type="PROSITE" id="PS50106">
    <property type="entry name" value="PDZ"/>
    <property type="match status" value="3"/>
</dbReference>
<keyword evidence="3" id="KW-0675">Receptor</keyword>
<feature type="compositionally biased region" description="Low complexity" evidence="1">
    <location>
        <begin position="550"/>
        <end position="568"/>
    </location>
</feature>
<dbReference type="AlphaFoldDB" id="A0A087UV92"/>
<dbReference type="Proteomes" id="UP000054359">
    <property type="component" value="Unassembled WGS sequence"/>
</dbReference>
<accession>A0A087UV92</accession>
<evidence type="ECO:0000313" key="4">
    <source>
        <dbReference type="Proteomes" id="UP000054359"/>
    </source>
</evidence>
<protein>
    <submittedName>
        <fullName evidence="3">Tyrosine-protein phosphatase non-receptor type 13</fullName>
    </submittedName>
</protein>